<feature type="compositionally biased region" description="Polar residues" evidence="1">
    <location>
        <begin position="57"/>
        <end position="68"/>
    </location>
</feature>
<proteinExistence type="predicted"/>
<feature type="compositionally biased region" description="Basic and acidic residues" evidence="1">
    <location>
        <begin position="20"/>
        <end position="30"/>
    </location>
</feature>
<organism evidence="2 3">
    <name type="scientific">Brassica cretica</name>
    <name type="common">Mustard</name>
    <dbReference type="NCBI Taxonomy" id="69181"/>
    <lineage>
        <taxon>Eukaryota</taxon>
        <taxon>Viridiplantae</taxon>
        <taxon>Streptophyta</taxon>
        <taxon>Embryophyta</taxon>
        <taxon>Tracheophyta</taxon>
        <taxon>Spermatophyta</taxon>
        <taxon>Magnoliopsida</taxon>
        <taxon>eudicotyledons</taxon>
        <taxon>Gunneridae</taxon>
        <taxon>Pentapetalae</taxon>
        <taxon>rosids</taxon>
        <taxon>malvids</taxon>
        <taxon>Brassicales</taxon>
        <taxon>Brassicaceae</taxon>
        <taxon>Brassiceae</taxon>
        <taxon>Brassica</taxon>
    </lineage>
</organism>
<evidence type="ECO:0000313" key="2">
    <source>
        <dbReference type="EMBL" id="KAF3531272.1"/>
    </source>
</evidence>
<protein>
    <submittedName>
        <fullName evidence="2">Uncharacterized protein</fullName>
    </submittedName>
</protein>
<evidence type="ECO:0000256" key="1">
    <source>
        <dbReference type="SAM" id="MobiDB-lite"/>
    </source>
</evidence>
<feature type="compositionally biased region" description="Basic and acidic residues" evidence="1">
    <location>
        <begin position="40"/>
        <end position="54"/>
    </location>
</feature>
<name>A0ABQ7BG35_BRACR</name>
<keyword evidence="3" id="KW-1185">Reference proteome</keyword>
<gene>
    <name evidence="2" type="ORF">DY000_02039070</name>
</gene>
<dbReference type="Proteomes" id="UP000266723">
    <property type="component" value="Unassembled WGS sequence"/>
</dbReference>
<sequence>MEDKVDSSDVDTEIPSSEIGEPKPDIKTQDTEESEVQKILTKENVETEAPEHVEVASTENYDISVLNP</sequence>
<evidence type="ECO:0000313" key="3">
    <source>
        <dbReference type="Proteomes" id="UP000266723"/>
    </source>
</evidence>
<reference evidence="2 3" key="1">
    <citation type="journal article" date="2020" name="BMC Genomics">
        <title>Intraspecific diversification of the crop wild relative Brassica cretica Lam. using demographic model selection.</title>
        <authorList>
            <person name="Kioukis A."/>
            <person name="Michalopoulou V.A."/>
            <person name="Briers L."/>
            <person name="Pirintsos S."/>
            <person name="Studholme D.J."/>
            <person name="Pavlidis P."/>
            <person name="Sarris P.F."/>
        </authorList>
    </citation>
    <scope>NUCLEOTIDE SEQUENCE [LARGE SCALE GENOMIC DNA]</scope>
    <source>
        <strain evidence="3">cv. PFS-1207/04</strain>
    </source>
</reference>
<accession>A0ABQ7BG35</accession>
<comment type="caution">
    <text evidence="2">The sequence shown here is derived from an EMBL/GenBank/DDBJ whole genome shotgun (WGS) entry which is preliminary data.</text>
</comment>
<feature type="region of interest" description="Disordered" evidence="1">
    <location>
        <begin position="1"/>
        <end position="68"/>
    </location>
</feature>
<dbReference type="EMBL" id="QGKV02001507">
    <property type="protein sequence ID" value="KAF3531272.1"/>
    <property type="molecule type" value="Genomic_DNA"/>
</dbReference>